<dbReference type="EMBL" id="JAJBOM010000010">
    <property type="protein sequence ID" value="MCB5619216.1"/>
    <property type="molecule type" value="Genomic_DNA"/>
</dbReference>
<comment type="caution">
    <text evidence="14">The sequence shown here is derived from an EMBL/GenBank/DDBJ whole genome shotgun (WGS) entry which is preliminary data.</text>
</comment>
<evidence type="ECO:0000313" key="13">
    <source>
        <dbReference type="EMBL" id="RHD07155.1"/>
    </source>
</evidence>
<evidence type="ECO:0000313" key="22">
    <source>
        <dbReference type="Proteomes" id="UP000284472"/>
    </source>
</evidence>
<evidence type="ECO:0000313" key="23">
    <source>
        <dbReference type="Proteomes" id="UP000285610"/>
    </source>
</evidence>
<dbReference type="Proteomes" id="UP000285610">
    <property type="component" value="Unassembled WGS sequence"/>
</dbReference>
<evidence type="ECO:0000313" key="20">
    <source>
        <dbReference type="Proteomes" id="UP000283981"/>
    </source>
</evidence>
<evidence type="ECO:0000313" key="10">
    <source>
        <dbReference type="EMBL" id="RGM22999.1"/>
    </source>
</evidence>
<proteinExistence type="predicted"/>
<dbReference type="EMBL" id="JAQMLR010000002">
    <property type="protein sequence ID" value="MDB8737673.1"/>
    <property type="molecule type" value="Genomic_DNA"/>
</dbReference>
<dbReference type="Proteomes" id="UP000283834">
    <property type="component" value="Unassembled WGS sequence"/>
</dbReference>
<dbReference type="PANTHER" id="PTHR43833:SF7">
    <property type="entry name" value="KTR SYSTEM POTASSIUM UPTAKE PROTEIN C"/>
    <property type="match status" value="1"/>
</dbReference>
<dbReference type="EMBL" id="QRIA01000011">
    <property type="protein sequence ID" value="RHG18247.1"/>
    <property type="molecule type" value="Genomic_DNA"/>
</dbReference>
<organism evidence="14 24">
    <name type="scientific">Mediterraneibacter gnavus</name>
    <name type="common">Ruminococcus gnavus</name>
    <dbReference type="NCBI Taxonomy" id="33038"/>
    <lineage>
        <taxon>Bacteria</taxon>
        <taxon>Bacillati</taxon>
        <taxon>Bacillota</taxon>
        <taxon>Clostridia</taxon>
        <taxon>Lachnospirales</taxon>
        <taxon>Lachnospiraceae</taxon>
        <taxon>Mediterraneibacter</taxon>
    </lineage>
</organism>
<dbReference type="InterPro" id="IPR003148">
    <property type="entry name" value="RCK_N"/>
</dbReference>
<dbReference type="Gene3D" id="3.30.70.1450">
    <property type="entry name" value="Regulator of K+ conductance, C-terminal domain"/>
    <property type="match status" value="1"/>
</dbReference>
<dbReference type="Proteomes" id="UP000283992">
    <property type="component" value="Unassembled WGS sequence"/>
</dbReference>
<evidence type="ECO:0000313" key="5">
    <source>
        <dbReference type="EMBL" id="MDB8737673.1"/>
    </source>
</evidence>
<reference evidence="18 19" key="1">
    <citation type="submission" date="2018-08" db="EMBL/GenBank/DDBJ databases">
        <title>A genome reference for cultivated species of the human gut microbiota.</title>
        <authorList>
            <person name="Zou Y."/>
            <person name="Xue W."/>
            <person name="Luo G."/>
        </authorList>
    </citation>
    <scope>NUCLEOTIDE SEQUENCE [LARGE SCALE GENOMIC DNA]</scope>
    <source>
        <strain evidence="12 19">AF19-16AC</strain>
        <strain evidence="11 25">AF27-4BH</strain>
        <strain evidence="17 23">AF33-12</strain>
        <strain evidence="16 21">AM12-54</strain>
        <strain evidence="15 20">AM21-18</strain>
        <strain evidence="14 24">AM22-7AC</strain>
        <strain evidence="13 22">AM32-6</strain>
        <strain evidence="10 18">TF01-20-2</strain>
    </source>
</reference>
<evidence type="ECO:0000313" key="21">
    <source>
        <dbReference type="Proteomes" id="UP000283992"/>
    </source>
</evidence>
<evidence type="ECO:0000259" key="2">
    <source>
        <dbReference type="PROSITE" id="PS51202"/>
    </source>
</evidence>
<dbReference type="GO" id="GO:0006813">
    <property type="term" value="P:potassium ion transport"/>
    <property type="evidence" value="ECO:0007669"/>
    <property type="project" value="InterPro"/>
</dbReference>
<dbReference type="Proteomes" id="UP001296643">
    <property type="component" value="Unassembled WGS sequence"/>
</dbReference>
<dbReference type="Proteomes" id="UP001149331">
    <property type="component" value="Unassembled WGS sequence"/>
</dbReference>
<dbReference type="Proteomes" id="UP000285697">
    <property type="component" value="Unassembled WGS sequence"/>
</dbReference>
<reference evidence="7" key="2">
    <citation type="journal article" date="2020" name="Cell Host Microbe">
        <title>Functional and Genomic Variation between Human-Derived Isolates of Lachnospiraceae Reveals Inter- and Intra-Species Diversity.</title>
        <authorList>
            <person name="Sorbara M.T."/>
            <person name="Littmann E.R."/>
            <person name="Fontana E."/>
            <person name="Moody T.U."/>
            <person name="Kohout C.E."/>
            <person name="Gjonbalaj M."/>
            <person name="Eaton V."/>
            <person name="Seok R."/>
            <person name="Leiner I.M."/>
            <person name="Pamer E.G."/>
        </authorList>
    </citation>
    <scope>NUCLEOTIDE SEQUENCE</scope>
    <source>
        <strain evidence="9">MSK.11.9</strain>
        <strain evidence="8">MSK.15.32</strain>
        <strain evidence="7">MSK.22.53</strain>
    </source>
</reference>
<dbReference type="EMBL" id="QSIR01000008">
    <property type="protein sequence ID" value="RHD07155.1"/>
    <property type="molecule type" value="Genomic_DNA"/>
</dbReference>
<evidence type="ECO:0000313" key="18">
    <source>
        <dbReference type="Proteomes" id="UP000260808"/>
    </source>
</evidence>
<dbReference type="Proteomes" id="UP000260808">
    <property type="component" value="Unassembled WGS sequence"/>
</dbReference>
<dbReference type="Pfam" id="PF02080">
    <property type="entry name" value="TrkA_C"/>
    <property type="match status" value="1"/>
</dbReference>
<evidence type="ECO:0000313" key="7">
    <source>
        <dbReference type="EMBL" id="NSI20355.1"/>
    </source>
</evidence>
<reference evidence="7" key="3">
    <citation type="submission" date="2020-02" db="EMBL/GenBank/DDBJ databases">
        <authorList>
            <person name="Littmann E."/>
            <person name="Sorbara M."/>
        </authorList>
    </citation>
    <scope>NUCLEOTIDE SEQUENCE</scope>
    <source>
        <strain evidence="9">MSK.11.9</strain>
        <strain evidence="8">MSK.15.32</strain>
        <strain evidence="7">MSK.22.53</strain>
    </source>
</reference>
<dbReference type="Proteomes" id="UP001296580">
    <property type="component" value="Unassembled WGS sequence"/>
</dbReference>
<dbReference type="Pfam" id="PF02254">
    <property type="entry name" value="TrkA_N"/>
    <property type="match status" value="1"/>
</dbReference>
<evidence type="ECO:0000313" key="3">
    <source>
        <dbReference type="EMBL" id="MCB5619216.1"/>
    </source>
</evidence>
<dbReference type="RefSeq" id="WP_004843792.1">
    <property type="nucleotide sequence ID" value="NZ_AP031446.1"/>
</dbReference>
<evidence type="ECO:0000313" key="6">
    <source>
        <dbReference type="EMBL" id="MDE1203211.1"/>
    </source>
</evidence>
<dbReference type="EMBL" id="QRLN01000017">
    <property type="protein sequence ID" value="RHJ10305.1"/>
    <property type="molecule type" value="Genomic_DNA"/>
</dbReference>
<dbReference type="EMBL" id="QRQE01000038">
    <property type="protein sequence ID" value="RHM72350.1"/>
    <property type="molecule type" value="Genomic_DNA"/>
</dbReference>
<evidence type="ECO:0000313" key="25">
    <source>
        <dbReference type="Proteomes" id="UP000286137"/>
    </source>
</evidence>
<reference evidence="3" key="4">
    <citation type="submission" date="2021-10" db="EMBL/GenBank/DDBJ databases">
        <title>Collection of gut derived symbiotic bacterial strains cultured from healthy donors.</title>
        <authorList>
            <person name="Lin H."/>
            <person name="Littmann E."/>
            <person name="Claire K."/>
            <person name="Pamer E."/>
        </authorList>
    </citation>
    <scope>NUCLEOTIDE SEQUENCE</scope>
    <source>
        <strain evidence="3">MSK.23.18</strain>
    </source>
</reference>
<dbReference type="EMBL" id="JAAIRV010000016">
    <property type="protein sequence ID" value="NSI58578.1"/>
    <property type="molecule type" value="Genomic_DNA"/>
</dbReference>
<dbReference type="Proteomes" id="UP001212160">
    <property type="component" value="Unassembled WGS sequence"/>
</dbReference>
<evidence type="ECO:0000313" key="9">
    <source>
        <dbReference type="EMBL" id="NSI66376.1"/>
    </source>
</evidence>
<dbReference type="EMBL" id="QRWQ01000010">
    <property type="protein sequence ID" value="RGT37804.1"/>
    <property type="molecule type" value="Genomic_DNA"/>
</dbReference>
<evidence type="ECO:0000259" key="1">
    <source>
        <dbReference type="PROSITE" id="PS51201"/>
    </source>
</evidence>
<dbReference type="Proteomes" id="UP000286137">
    <property type="component" value="Unassembled WGS sequence"/>
</dbReference>
<evidence type="ECO:0000313" key="15">
    <source>
        <dbReference type="EMBL" id="RHG85982.1"/>
    </source>
</evidence>
<dbReference type="Proteomes" id="UP000284472">
    <property type="component" value="Unassembled WGS sequence"/>
</dbReference>
<dbReference type="Proteomes" id="UP001296581">
    <property type="component" value="Unassembled WGS sequence"/>
</dbReference>
<accession>A0A2N5PL61</accession>
<feature type="domain" description="RCK N-terminal" evidence="1">
    <location>
        <begin position="2"/>
        <end position="119"/>
    </location>
</feature>
<evidence type="ECO:0000313" key="11">
    <source>
        <dbReference type="EMBL" id="RGQ62212.1"/>
    </source>
</evidence>
<dbReference type="InterPro" id="IPR006037">
    <property type="entry name" value="RCK_C"/>
</dbReference>
<dbReference type="GO" id="GO:0008324">
    <property type="term" value="F:monoatomic cation transmembrane transporter activity"/>
    <property type="evidence" value="ECO:0007669"/>
    <property type="project" value="InterPro"/>
</dbReference>
<dbReference type="Proteomes" id="UP000283981">
    <property type="component" value="Unassembled WGS sequence"/>
</dbReference>
<gene>
    <name evidence="16" type="ORF">DW142_11730</name>
    <name evidence="15" type="ORF">DW243_05945</name>
    <name evidence="14" type="ORF">DW270_09660</name>
    <name evidence="13" type="ORF">DW812_07020</name>
    <name evidence="12" type="ORF">DWX36_11045</name>
    <name evidence="11" type="ORF">DWY88_14410</name>
    <name evidence="17" type="ORF">DWZ50_13950</name>
    <name evidence="10" type="ORF">DXC31_08530</name>
    <name evidence="7" type="ORF">G4958_13555</name>
    <name evidence="9" type="ORF">G4981_14035</name>
    <name evidence="8" type="ORF">G4993_09200</name>
    <name evidence="3" type="ORF">LIQ08_08630</name>
    <name evidence="6" type="ORF">O4N78_06420</name>
    <name evidence="5" type="ORF">PNU63_02515</name>
    <name evidence="4" type="ORF">PNW85_02940</name>
</gene>
<dbReference type="AlphaFoldDB" id="A0A2N5PL61"/>
<protein>
    <submittedName>
        <fullName evidence="14">TrkA family potassium uptake protein</fullName>
    </submittedName>
</protein>
<evidence type="ECO:0000313" key="16">
    <source>
        <dbReference type="EMBL" id="RHJ10305.1"/>
    </source>
</evidence>
<dbReference type="GeneID" id="57434504"/>
<dbReference type="SUPFAM" id="SSF51735">
    <property type="entry name" value="NAD(P)-binding Rossmann-fold domains"/>
    <property type="match status" value="1"/>
</dbReference>
<dbReference type="EMBL" id="JAAIRM010000028">
    <property type="protein sequence ID" value="NSI20355.1"/>
    <property type="molecule type" value="Genomic_DNA"/>
</dbReference>
<dbReference type="Proteomes" id="UP001211731">
    <property type="component" value="Unassembled WGS sequence"/>
</dbReference>
<reference evidence="4" key="6">
    <citation type="submission" date="2023-01" db="EMBL/GenBank/DDBJ databases">
        <title>Human gut microbiome strain richness.</title>
        <authorList>
            <person name="Chen-Liaw A."/>
        </authorList>
    </citation>
    <scope>NUCLEOTIDE SEQUENCE</scope>
    <source>
        <strain evidence="5">1001217st1_A9_1001217B_191108</strain>
        <strain evidence="4">RTP21484st1_H11_RTP21484_190118</strain>
    </source>
</reference>
<dbReference type="Gene3D" id="3.40.50.720">
    <property type="entry name" value="NAD(P)-binding Rossmann-like Domain"/>
    <property type="match status" value="1"/>
</dbReference>
<dbReference type="SUPFAM" id="SSF116726">
    <property type="entry name" value="TrkA C-terminal domain-like"/>
    <property type="match status" value="1"/>
</dbReference>
<evidence type="ECO:0000313" key="19">
    <source>
        <dbReference type="Proteomes" id="UP000283834"/>
    </source>
</evidence>
<dbReference type="EMBL" id="QSSX01000017">
    <property type="protein sequence ID" value="RGM22999.1"/>
    <property type="molecule type" value="Genomic_DNA"/>
</dbReference>
<reference evidence="6" key="5">
    <citation type="submission" date="2022-12" db="EMBL/GenBank/DDBJ databases">
        <title>Genome of R. gnavus strain RSHDN_120.</title>
        <authorList>
            <person name="Abdugheni R."/>
        </authorList>
    </citation>
    <scope>NUCLEOTIDE SEQUENCE</scope>
    <source>
        <strain evidence="6">RSHDN_120</strain>
    </source>
</reference>
<dbReference type="InterPro" id="IPR036291">
    <property type="entry name" value="NAD(P)-bd_dom_sf"/>
</dbReference>
<evidence type="ECO:0000313" key="24">
    <source>
        <dbReference type="Proteomes" id="UP000285697"/>
    </source>
</evidence>
<dbReference type="PANTHER" id="PTHR43833">
    <property type="entry name" value="POTASSIUM CHANNEL PROTEIN 2-RELATED-RELATED"/>
    <property type="match status" value="1"/>
</dbReference>
<dbReference type="PROSITE" id="PS51201">
    <property type="entry name" value="RCK_N"/>
    <property type="match status" value="1"/>
</dbReference>
<evidence type="ECO:0000313" key="4">
    <source>
        <dbReference type="EMBL" id="MDB8685634.1"/>
    </source>
</evidence>
<dbReference type="EMBL" id="QRIS01000008">
    <property type="protein sequence ID" value="RHG85982.1"/>
    <property type="molecule type" value="Genomic_DNA"/>
</dbReference>
<evidence type="ECO:0000313" key="17">
    <source>
        <dbReference type="EMBL" id="RHM72350.1"/>
    </source>
</evidence>
<dbReference type="EMBL" id="JAQMLA010000005">
    <property type="protein sequence ID" value="MDB8685634.1"/>
    <property type="molecule type" value="Genomic_DNA"/>
</dbReference>
<dbReference type="PROSITE" id="PS51202">
    <property type="entry name" value="RCK_C"/>
    <property type="match status" value="1"/>
</dbReference>
<evidence type="ECO:0000313" key="8">
    <source>
        <dbReference type="EMBL" id="NSI58578.1"/>
    </source>
</evidence>
<evidence type="ECO:0000313" key="12">
    <source>
        <dbReference type="EMBL" id="RGT37804.1"/>
    </source>
</evidence>
<dbReference type="EMBL" id="JAPZEG010000006">
    <property type="protein sequence ID" value="MDE1203211.1"/>
    <property type="molecule type" value="Genomic_DNA"/>
</dbReference>
<dbReference type="Proteomes" id="UP001297370">
    <property type="component" value="Unassembled WGS sequence"/>
</dbReference>
<feature type="domain" description="RCK C-terminal" evidence="2">
    <location>
        <begin position="135"/>
        <end position="217"/>
    </location>
</feature>
<evidence type="ECO:0000313" key="14">
    <source>
        <dbReference type="EMBL" id="RHG18247.1"/>
    </source>
</evidence>
<sequence length="217" mass="23503">MKKQFAVFGLGSFGRSVALTLENLGCDVVVVDKSYEKIQEISDMVSYAMRADVSDPDALHALGGRNLDGAVVAVSESLEASIMATIISKEMGIPYVLAKAKDELQGAILEKVGADAIAYPECDMGERVAKSLMSTAFADWIELSSEYSMAEVVIPEKWVGRSLSELKIREQYGINVVGIIQGVQVDVTLDPYEPLPEGAILILIGATSVLEKFHTWK</sequence>
<dbReference type="EMBL" id="JAAIRY010000034">
    <property type="protein sequence ID" value="NSI66376.1"/>
    <property type="molecule type" value="Genomic_DNA"/>
</dbReference>
<name>A0A2N5PL61_MEDGN</name>
<dbReference type="InterPro" id="IPR050721">
    <property type="entry name" value="Trk_Ktr_HKT_K-transport"/>
</dbReference>
<dbReference type="EMBL" id="QRTJ01000037">
    <property type="protein sequence ID" value="RGQ62212.1"/>
    <property type="molecule type" value="Genomic_DNA"/>
</dbReference>
<dbReference type="InterPro" id="IPR036721">
    <property type="entry name" value="RCK_C_sf"/>
</dbReference>